<protein>
    <submittedName>
        <fullName evidence="1">Uncharacterized protein</fullName>
    </submittedName>
</protein>
<proteinExistence type="predicted"/>
<dbReference type="AlphaFoldDB" id="A0A0A9GXB9"/>
<accession>A0A0A9GXB9</accession>
<sequence>MCYTNLPITAEECDTKHVLFICWDLISGIHNIFNIFCHLTFVSFQFNLVTCILLTVKGDLNDLQHDFYCCIAYHIRYSCLALVIRQ</sequence>
<name>A0A0A9GXB9_ARUDO</name>
<reference evidence="1" key="2">
    <citation type="journal article" date="2015" name="Data Brief">
        <title>Shoot transcriptome of the giant reed, Arundo donax.</title>
        <authorList>
            <person name="Barrero R.A."/>
            <person name="Guerrero F.D."/>
            <person name="Moolhuijzen P."/>
            <person name="Goolsby J.A."/>
            <person name="Tidwell J."/>
            <person name="Bellgard S.E."/>
            <person name="Bellgard M.I."/>
        </authorList>
    </citation>
    <scope>NUCLEOTIDE SEQUENCE</scope>
    <source>
        <tissue evidence="1">Shoot tissue taken approximately 20 cm above the soil surface</tissue>
    </source>
</reference>
<organism evidence="1">
    <name type="scientific">Arundo donax</name>
    <name type="common">Giant reed</name>
    <name type="synonym">Donax arundinaceus</name>
    <dbReference type="NCBI Taxonomy" id="35708"/>
    <lineage>
        <taxon>Eukaryota</taxon>
        <taxon>Viridiplantae</taxon>
        <taxon>Streptophyta</taxon>
        <taxon>Embryophyta</taxon>
        <taxon>Tracheophyta</taxon>
        <taxon>Spermatophyta</taxon>
        <taxon>Magnoliopsida</taxon>
        <taxon>Liliopsida</taxon>
        <taxon>Poales</taxon>
        <taxon>Poaceae</taxon>
        <taxon>PACMAD clade</taxon>
        <taxon>Arundinoideae</taxon>
        <taxon>Arundineae</taxon>
        <taxon>Arundo</taxon>
    </lineage>
</organism>
<dbReference type="EMBL" id="GBRH01170650">
    <property type="protein sequence ID" value="JAE27246.1"/>
    <property type="molecule type" value="Transcribed_RNA"/>
</dbReference>
<evidence type="ECO:0000313" key="1">
    <source>
        <dbReference type="EMBL" id="JAE27246.1"/>
    </source>
</evidence>
<reference evidence="1" key="1">
    <citation type="submission" date="2014-09" db="EMBL/GenBank/DDBJ databases">
        <authorList>
            <person name="Magalhaes I.L.F."/>
            <person name="Oliveira U."/>
            <person name="Santos F.R."/>
            <person name="Vidigal T.H.D.A."/>
            <person name="Brescovit A.D."/>
            <person name="Santos A.J."/>
        </authorList>
    </citation>
    <scope>NUCLEOTIDE SEQUENCE</scope>
    <source>
        <tissue evidence="1">Shoot tissue taken approximately 20 cm above the soil surface</tissue>
    </source>
</reference>